<gene>
    <name evidence="4" type="ORF">DEJ49_21365</name>
</gene>
<evidence type="ECO:0000256" key="2">
    <source>
        <dbReference type="SAM" id="MobiDB-lite"/>
    </source>
</evidence>
<keyword evidence="3" id="KW-1133">Transmembrane helix</keyword>
<accession>A0A5P2CK18</accession>
<feature type="coiled-coil region" evidence="1">
    <location>
        <begin position="24"/>
        <end position="51"/>
    </location>
</feature>
<feature type="transmembrane region" description="Helical" evidence="3">
    <location>
        <begin position="239"/>
        <end position="257"/>
    </location>
</feature>
<feature type="compositionally biased region" description="Pro residues" evidence="2">
    <location>
        <begin position="375"/>
        <end position="400"/>
    </location>
</feature>
<feature type="region of interest" description="Disordered" evidence="2">
    <location>
        <begin position="365"/>
        <end position="408"/>
    </location>
</feature>
<dbReference type="Proteomes" id="UP000324015">
    <property type="component" value="Chromosome"/>
</dbReference>
<dbReference type="EMBL" id="CP029191">
    <property type="protein sequence ID" value="QES43194.1"/>
    <property type="molecule type" value="Genomic_DNA"/>
</dbReference>
<sequence length="408" mass="43190">MTARPTDWEPLHIGDPIPGDPHEVARLGKKLRNMADEIDKQARNIKALSSVDSWDSDAGRAFHEIADGASGRLKRSFERYDEAAKALGTKVVEGGESKEYASELHRAQKIADKALQDFRAVEGDLGDTDSPMQPSGGKPSSDLSTTERERQAKKRSAALTTMGDCRREIDRAKEIRDDAASAAAKHIKNIIHHDGVRDPGGFMNWLADWADRFSNLSAIFSILAVICAFVPPLQVLMPIFTALAVITSAAALAGHAYDMTARGGKLNLLKLGLDVLGVMPGLGALKGFGALKGLKGLSKLRGIRFSGSGAMGGVADKFFNGIAVKGVNFVLTKAGKPALEGERITAGIKTGSLGSALYKIFTGKDGAATGDPGDPKPAPTHTPRPSPQPSPKPAPTPSPKPFHTALAH</sequence>
<organism evidence="4 5">
    <name type="scientific">Streptomyces venezuelae</name>
    <dbReference type="NCBI Taxonomy" id="54571"/>
    <lineage>
        <taxon>Bacteria</taxon>
        <taxon>Bacillati</taxon>
        <taxon>Actinomycetota</taxon>
        <taxon>Actinomycetes</taxon>
        <taxon>Kitasatosporales</taxon>
        <taxon>Streptomycetaceae</taxon>
        <taxon>Streptomyces</taxon>
    </lineage>
</organism>
<proteinExistence type="predicted"/>
<feature type="compositionally biased region" description="Basic and acidic residues" evidence="2">
    <location>
        <begin position="1"/>
        <end position="12"/>
    </location>
</feature>
<feature type="region of interest" description="Disordered" evidence="2">
    <location>
        <begin position="123"/>
        <end position="159"/>
    </location>
</feature>
<evidence type="ECO:0000256" key="3">
    <source>
        <dbReference type="SAM" id="Phobius"/>
    </source>
</evidence>
<dbReference type="AlphaFoldDB" id="A0A5P2CK18"/>
<name>A0A5P2CK18_STRVZ</name>
<keyword evidence="3" id="KW-0812">Transmembrane</keyword>
<protein>
    <submittedName>
        <fullName evidence="4">Uncharacterized protein</fullName>
    </submittedName>
</protein>
<keyword evidence="1" id="KW-0175">Coiled coil</keyword>
<evidence type="ECO:0000256" key="1">
    <source>
        <dbReference type="SAM" id="Coils"/>
    </source>
</evidence>
<keyword evidence="3" id="KW-0472">Membrane</keyword>
<feature type="region of interest" description="Disordered" evidence="2">
    <location>
        <begin position="1"/>
        <end position="21"/>
    </location>
</feature>
<reference evidence="4 5" key="1">
    <citation type="submission" date="2018-05" db="EMBL/GenBank/DDBJ databases">
        <title>Streptomyces venezuelae.</title>
        <authorList>
            <person name="Kim W."/>
            <person name="Lee N."/>
            <person name="Cho B.-K."/>
        </authorList>
    </citation>
    <scope>NUCLEOTIDE SEQUENCE [LARGE SCALE GENOMIC DNA]</scope>
    <source>
        <strain evidence="4 5">ATCC 14585</strain>
    </source>
</reference>
<evidence type="ECO:0000313" key="5">
    <source>
        <dbReference type="Proteomes" id="UP000324015"/>
    </source>
</evidence>
<feature type="transmembrane region" description="Helical" evidence="3">
    <location>
        <begin position="213"/>
        <end position="233"/>
    </location>
</feature>
<evidence type="ECO:0000313" key="4">
    <source>
        <dbReference type="EMBL" id="QES43194.1"/>
    </source>
</evidence>